<dbReference type="AlphaFoldDB" id="A0A8B6X4S4"/>
<keyword evidence="2" id="KW-0732">Signal</keyword>
<organism evidence="3 4">
    <name type="scientific">Derxia gummosa DSM 723</name>
    <dbReference type="NCBI Taxonomy" id="1121388"/>
    <lineage>
        <taxon>Bacteria</taxon>
        <taxon>Pseudomonadati</taxon>
        <taxon>Pseudomonadota</taxon>
        <taxon>Betaproteobacteria</taxon>
        <taxon>Burkholderiales</taxon>
        <taxon>Alcaligenaceae</taxon>
        <taxon>Derxia</taxon>
    </lineage>
</organism>
<proteinExistence type="predicted"/>
<dbReference type="RefSeq" id="WP_028311961.1">
    <property type="nucleotide sequence ID" value="NZ_AXWS01000014.1"/>
</dbReference>
<feature type="region of interest" description="Disordered" evidence="1">
    <location>
        <begin position="37"/>
        <end position="127"/>
    </location>
</feature>
<reference evidence="4" key="1">
    <citation type="submission" date="2025-08" db="UniProtKB">
        <authorList>
            <consortium name="RefSeq"/>
        </authorList>
    </citation>
    <scope>IDENTIFICATION</scope>
</reference>
<evidence type="ECO:0000313" key="3">
    <source>
        <dbReference type="Proteomes" id="UP000675920"/>
    </source>
</evidence>
<accession>A0A8B6X4S4</accession>
<feature type="compositionally biased region" description="Basic residues" evidence="1">
    <location>
        <begin position="113"/>
        <end position="127"/>
    </location>
</feature>
<evidence type="ECO:0000256" key="2">
    <source>
        <dbReference type="SAM" id="SignalP"/>
    </source>
</evidence>
<name>A0A8B6X4S4_9BURK</name>
<keyword evidence="3" id="KW-1185">Reference proteome</keyword>
<feature type="compositionally biased region" description="Low complexity" evidence="1">
    <location>
        <begin position="92"/>
        <end position="112"/>
    </location>
</feature>
<feature type="signal peptide" evidence="2">
    <location>
        <begin position="1"/>
        <end position="25"/>
    </location>
</feature>
<sequence length="127" mass="12652">MKTLLAALVATVALAGIALPGAAGAATHKVAHEKARKAVAHTPVNVSAHRTATRPASRVAPAPRPAGPAPAGRGAHVSHDTTGHASRVRASGHGATRAGTTPATRHAGAARKSAARHAVHARATRLQ</sequence>
<evidence type="ECO:0000256" key="1">
    <source>
        <dbReference type="SAM" id="MobiDB-lite"/>
    </source>
</evidence>
<feature type="chain" id="PRO_5034708052" evidence="2">
    <location>
        <begin position="26"/>
        <end position="127"/>
    </location>
</feature>
<dbReference type="Proteomes" id="UP000675920">
    <property type="component" value="Unplaced"/>
</dbReference>
<evidence type="ECO:0000313" key="4">
    <source>
        <dbReference type="RefSeq" id="WP_028311961.1"/>
    </source>
</evidence>
<protein>
    <submittedName>
        <fullName evidence="4">Uncharacterized protein</fullName>
    </submittedName>
</protein>